<evidence type="ECO:0000313" key="2">
    <source>
        <dbReference type="Proteomes" id="UP000610594"/>
    </source>
</evidence>
<dbReference type="EMBL" id="WHJF01000062">
    <property type="protein sequence ID" value="NHZ64780.1"/>
    <property type="molecule type" value="Genomic_DNA"/>
</dbReference>
<dbReference type="Proteomes" id="UP000610594">
    <property type="component" value="Unassembled WGS sequence"/>
</dbReference>
<sequence length="99" mass="10728">MSFASGVLDQAGAFDVTFEGYAYGAASPAIWTTFDPDTGPRNHYGFWGAVMELKDPLLLTAYTEAVPEPHTYAMTLAELALLAGMARRRNRAGQKNRAA</sequence>
<proteinExistence type="predicted"/>
<evidence type="ECO:0000313" key="1">
    <source>
        <dbReference type="EMBL" id="NHZ64780.1"/>
    </source>
</evidence>
<reference evidence="1 2" key="1">
    <citation type="submission" date="2019-10" db="EMBL/GenBank/DDBJ databases">
        <title>Taxonomy of Antarctic Massilia spp.: description of Massilia rubra sp. nov., Massilia aquatica sp. nov., Massilia mucilaginosa sp. nov., Massilia frigida sp. nov. isolated from streams, lakes and regoliths.</title>
        <authorList>
            <person name="Holochova P."/>
            <person name="Sedlacek I."/>
            <person name="Kralova S."/>
            <person name="Maslanova I."/>
            <person name="Busse H.-J."/>
            <person name="Stankova E."/>
            <person name="Vrbovska V."/>
            <person name="Kovarovic V."/>
            <person name="Bartak M."/>
            <person name="Svec P."/>
            <person name="Pantucek R."/>
        </authorList>
    </citation>
    <scope>NUCLEOTIDE SEQUENCE [LARGE SCALE GENOMIC DNA]</scope>
    <source>
        <strain evidence="1 2">CCM 8694</strain>
    </source>
</reference>
<name>A0ABX0MVT3_9BURK</name>
<protein>
    <recommendedName>
        <fullName evidence="3">PEP-CTERM protein-sorting domain-containing protein</fullName>
    </recommendedName>
</protein>
<dbReference type="RefSeq" id="WP_167238801.1">
    <property type="nucleotide sequence ID" value="NZ_WHJF01000062.1"/>
</dbReference>
<gene>
    <name evidence="1" type="ORF">F1735_21180</name>
</gene>
<keyword evidence="2" id="KW-1185">Reference proteome</keyword>
<accession>A0ABX0MVT3</accession>
<organism evidence="1 2">
    <name type="scientific">Massilia genomosp. 1</name>
    <dbReference type="NCBI Taxonomy" id="2609280"/>
    <lineage>
        <taxon>Bacteria</taxon>
        <taxon>Pseudomonadati</taxon>
        <taxon>Pseudomonadota</taxon>
        <taxon>Betaproteobacteria</taxon>
        <taxon>Burkholderiales</taxon>
        <taxon>Oxalobacteraceae</taxon>
        <taxon>Telluria group</taxon>
        <taxon>Massilia</taxon>
    </lineage>
</organism>
<comment type="caution">
    <text evidence="1">The sequence shown here is derived from an EMBL/GenBank/DDBJ whole genome shotgun (WGS) entry which is preliminary data.</text>
</comment>
<evidence type="ECO:0008006" key="3">
    <source>
        <dbReference type="Google" id="ProtNLM"/>
    </source>
</evidence>